<dbReference type="EMBL" id="JAOB01000012">
    <property type="protein sequence ID" value="EUA72329.1"/>
    <property type="molecule type" value="Genomic_DNA"/>
</dbReference>
<evidence type="ECO:0000256" key="1">
    <source>
        <dbReference type="SAM" id="MobiDB-lite"/>
    </source>
</evidence>
<dbReference type="AlphaFoldDB" id="X8DVD8"/>
<protein>
    <submittedName>
        <fullName evidence="3">Uncharacterized protein</fullName>
    </submittedName>
</protein>
<reference evidence="3" key="1">
    <citation type="submission" date="2014-01" db="EMBL/GenBank/DDBJ databases">
        <authorList>
            <person name="Brown-Elliot B."/>
            <person name="Wallace R."/>
            <person name="Lenaerts A."/>
            <person name="Ordway D."/>
            <person name="DeGroote M.A."/>
            <person name="Parker T."/>
            <person name="Sizemore C."/>
            <person name="Tallon L.J."/>
            <person name="Sadzewicz L.K."/>
            <person name="Sengamalay N."/>
            <person name="Fraser C.M."/>
            <person name="Hine E."/>
            <person name="Shefchek K.A."/>
            <person name="Das S.P."/>
            <person name="Tettelin H."/>
        </authorList>
    </citation>
    <scope>NUCLEOTIDE SEQUENCE [LARGE SCALE GENOMIC DNA]</scope>
    <source>
        <strain evidence="3">4042</strain>
    </source>
</reference>
<comment type="caution">
    <text evidence="3">The sequence shown here is derived from an EMBL/GenBank/DDBJ whole genome shotgun (WGS) entry which is preliminary data.</text>
</comment>
<feature type="region of interest" description="Disordered" evidence="1">
    <location>
        <begin position="1"/>
        <end position="20"/>
    </location>
</feature>
<organism evidence="3">
    <name type="scientific">Mycobacterium xenopi 4042</name>
    <dbReference type="NCBI Taxonomy" id="1299334"/>
    <lineage>
        <taxon>Bacteria</taxon>
        <taxon>Bacillati</taxon>
        <taxon>Actinomycetota</taxon>
        <taxon>Actinomycetes</taxon>
        <taxon>Mycobacteriales</taxon>
        <taxon>Mycobacteriaceae</taxon>
        <taxon>Mycobacterium</taxon>
    </lineage>
</organism>
<name>X8DVD8_MYCXE</name>
<gene>
    <name evidence="2" type="ORF">I553_10628</name>
    <name evidence="3" type="ORF">I553_10661</name>
</gene>
<sequence>MRLRPGPRQEGRQGRQCGVRSSWDSSRILWKVDSKDHAVAALRPSPTR</sequence>
<evidence type="ECO:0000313" key="2">
    <source>
        <dbReference type="EMBL" id="EUA17570.1"/>
    </source>
</evidence>
<evidence type="ECO:0000313" key="3">
    <source>
        <dbReference type="EMBL" id="EUA72329.1"/>
    </source>
</evidence>
<dbReference type="EMBL" id="JAOB01000076">
    <property type="protein sequence ID" value="EUA17570.1"/>
    <property type="molecule type" value="Genomic_DNA"/>
</dbReference>
<proteinExistence type="predicted"/>
<accession>X8DVD8</accession>